<feature type="transmembrane region" description="Helical" evidence="1">
    <location>
        <begin position="136"/>
        <end position="154"/>
    </location>
</feature>
<feature type="transmembrane region" description="Helical" evidence="1">
    <location>
        <begin position="105"/>
        <end position="124"/>
    </location>
</feature>
<evidence type="ECO:0000256" key="1">
    <source>
        <dbReference type="SAM" id="Phobius"/>
    </source>
</evidence>
<feature type="transmembrane region" description="Helical" evidence="1">
    <location>
        <begin position="359"/>
        <end position="384"/>
    </location>
</feature>
<dbReference type="Proteomes" id="UP000176527">
    <property type="component" value="Unassembled WGS sequence"/>
</dbReference>
<feature type="transmembrane region" description="Helical" evidence="1">
    <location>
        <begin position="336"/>
        <end position="352"/>
    </location>
</feature>
<protein>
    <recommendedName>
        <fullName evidence="2">Glycosyltransferase RgtA/B/C/D-like domain-containing protein</fullName>
    </recommendedName>
</protein>
<gene>
    <name evidence="3" type="ORF">A3F00_02385</name>
</gene>
<feature type="transmembrane region" description="Helical" evidence="1">
    <location>
        <begin position="212"/>
        <end position="242"/>
    </location>
</feature>
<evidence type="ECO:0000259" key="2">
    <source>
        <dbReference type="Pfam" id="PF13231"/>
    </source>
</evidence>
<dbReference type="Pfam" id="PF13231">
    <property type="entry name" value="PMT_2"/>
    <property type="match status" value="1"/>
</dbReference>
<feature type="transmembrane region" description="Helical" evidence="1">
    <location>
        <begin position="263"/>
        <end position="284"/>
    </location>
</feature>
<dbReference type="AlphaFoldDB" id="A0A1F5K8V8"/>
<feature type="transmembrane region" description="Helical" evidence="1">
    <location>
        <begin position="422"/>
        <end position="443"/>
    </location>
</feature>
<evidence type="ECO:0000313" key="4">
    <source>
        <dbReference type="Proteomes" id="UP000176527"/>
    </source>
</evidence>
<keyword evidence="1" id="KW-0812">Transmembrane</keyword>
<dbReference type="InterPro" id="IPR038731">
    <property type="entry name" value="RgtA/B/C-like"/>
</dbReference>
<dbReference type="EMBL" id="MFDE01000048">
    <property type="protein sequence ID" value="OGE37230.1"/>
    <property type="molecule type" value="Genomic_DNA"/>
</dbReference>
<feature type="transmembrane region" description="Helical" evidence="1">
    <location>
        <begin position="160"/>
        <end position="178"/>
    </location>
</feature>
<feature type="transmembrane region" description="Helical" evidence="1">
    <location>
        <begin position="7"/>
        <end position="25"/>
    </location>
</feature>
<organism evidence="3 4">
    <name type="scientific">Candidatus Daviesbacteria bacterium RIFCSPHIGHO2_12_FULL_37_11</name>
    <dbReference type="NCBI Taxonomy" id="1797777"/>
    <lineage>
        <taxon>Bacteria</taxon>
        <taxon>Candidatus Daviesiibacteriota</taxon>
    </lineage>
</organism>
<evidence type="ECO:0000313" key="3">
    <source>
        <dbReference type="EMBL" id="OGE37230.1"/>
    </source>
</evidence>
<comment type="caution">
    <text evidence="3">The sequence shown here is derived from an EMBL/GenBank/DDBJ whole genome shotgun (WGS) entry which is preliminary data.</text>
</comment>
<name>A0A1F5K8V8_9BACT</name>
<keyword evidence="1" id="KW-1133">Transmembrane helix</keyword>
<feature type="domain" description="Glycosyltransferase RgtA/B/C/D-like" evidence="2">
    <location>
        <begin position="109"/>
        <end position="272"/>
    </location>
</feature>
<sequence>MSFIKRFSWVWLPLFFFAVALFTLYDYGMNWDSPIHFARGQAYLRYMLTGKTNYAGSPQYCMNSQNQSSSVDYVTGEICDRHRKVRVSEYESSLLDFNSWAAKAVYGHPAFSGIMLALSNTIFFKTLGWVEDIPAYHLYSIFTTFILALTVSIWTKQTFGTFASIIAVLTIYTFPLLAGEQHFNVKDPPMATFFTLSIYLFWLAVVKNKPKYLIFSAFAGGASFGTKFNFVFAPFILLPWILTYGKILFNKKSIKTILSKNMVIAIILYPVIVFLVFFLTWPALWSDPLKNVPEVFRYYKDIGGSSCAYTYLTPSWWKQCTNLITLKYIFFTTPPYSLFLFATGLLASIFWIKRNNYVLLLILFFFLITILRVTLSISSIYGGLRQIMEFIGPLAIISGIGTLFLRNLIAKLLLRVHLDKKSVTIFLSVLIISGFIPISLVLIKLHPNENIYFNYFIGGFKGAAESNFPGYGNTYGNAYTQGVKWLNLNATKNTKLALVSGLGQNLSRGQIRADIDYSNNYRSGYNQESEYQMLLIEGNDPLTETFRYKYLSFLNPVYTLNVEGIPLLKIWKNSKDQLKDVNFESQIEKNQNIKIIRDRDKEVVIIVLDKKKDLKGLGITFSNTECKKSLVGAKISISSDGIDYLQKAEGINNFSDREIFGYDADFVYLYPGDEAKYIKITPPKNYSCSLSDIIFSVHTFTNLYNVNP</sequence>
<proteinExistence type="predicted"/>
<reference evidence="3 4" key="1">
    <citation type="journal article" date="2016" name="Nat. Commun.">
        <title>Thousands of microbial genomes shed light on interconnected biogeochemical processes in an aquifer system.</title>
        <authorList>
            <person name="Anantharaman K."/>
            <person name="Brown C.T."/>
            <person name="Hug L.A."/>
            <person name="Sharon I."/>
            <person name="Castelle C.J."/>
            <person name="Probst A.J."/>
            <person name="Thomas B.C."/>
            <person name="Singh A."/>
            <person name="Wilkins M.J."/>
            <person name="Karaoz U."/>
            <person name="Brodie E.L."/>
            <person name="Williams K.H."/>
            <person name="Hubbard S.S."/>
            <person name="Banfield J.F."/>
        </authorList>
    </citation>
    <scope>NUCLEOTIDE SEQUENCE [LARGE SCALE GENOMIC DNA]</scope>
</reference>
<feature type="transmembrane region" description="Helical" evidence="1">
    <location>
        <begin position="390"/>
        <end position="410"/>
    </location>
</feature>
<feature type="transmembrane region" description="Helical" evidence="1">
    <location>
        <begin position="190"/>
        <end position="206"/>
    </location>
</feature>
<accession>A0A1F5K8V8</accession>
<keyword evidence="1" id="KW-0472">Membrane</keyword>